<feature type="active site" description="Nucleophile" evidence="5">
    <location>
        <position position="131"/>
    </location>
</feature>
<evidence type="ECO:0000256" key="4">
    <source>
        <dbReference type="ARBA" id="ARBA00023295"/>
    </source>
</evidence>
<dbReference type="InterPro" id="IPR019834">
    <property type="entry name" value="Glyco_hydro_8_CS"/>
</dbReference>
<dbReference type="Pfam" id="PF01270">
    <property type="entry name" value="Glyco_hydro_8"/>
    <property type="match status" value="1"/>
</dbReference>
<evidence type="ECO:0000256" key="6">
    <source>
        <dbReference type="RuleBase" id="RU361167"/>
    </source>
</evidence>
<dbReference type="KEGG" id="lpse:FGL85_08690"/>
<dbReference type="EC" id="3.2.1.-" evidence="6"/>
<dbReference type="PROSITE" id="PS00812">
    <property type="entry name" value="GLYCOSYL_HYDROL_F8"/>
    <property type="match status" value="1"/>
</dbReference>
<keyword evidence="6" id="KW-0119">Carbohydrate metabolism</keyword>
<keyword evidence="2" id="KW-0732">Signal</keyword>
<dbReference type="InterPro" id="IPR012341">
    <property type="entry name" value="6hp_glycosidase-like_sf"/>
</dbReference>
<gene>
    <name evidence="7" type="ORF">FGL85_08690</name>
</gene>
<keyword evidence="3 6" id="KW-0378">Hydrolase</keyword>
<evidence type="ECO:0000256" key="2">
    <source>
        <dbReference type="ARBA" id="ARBA00022729"/>
    </source>
</evidence>
<dbReference type="InterPro" id="IPR002037">
    <property type="entry name" value="Glyco_hydro_8"/>
</dbReference>
<evidence type="ECO:0000313" key="7">
    <source>
        <dbReference type="EMBL" id="QEA42565.1"/>
    </source>
</evidence>
<organism evidence="7 8">
    <name type="scientific">Leuconostoc pseudomesenteroides</name>
    <dbReference type="NCBI Taxonomy" id="33968"/>
    <lineage>
        <taxon>Bacteria</taxon>
        <taxon>Bacillati</taxon>
        <taxon>Bacillota</taxon>
        <taxon>Bacilli</taxon>
        <taxon>Lactobacillales</taxon>
        <taxon>Lactobacillaceae</taxon>
        <taxon>Leuconostoc</taxon>
    </lineage>
</organism>
<dbReference type="EMBL" id="CP042383">
    <property type="protein sequence ID" value="QEA42565.1"/>
    <property type="molecule type" value="Genomic_DNA"/>
</dbReference>
<dbReference type="GO" id="GO:0004553">
    <property type="term" value="F:hydrolase activity, hydrolyzing O-glycosyl compounds"/>
    <property type="evidence" value="ECO:0007669"/>
    <property type="project" value="InterPro"/>
</dbReference>
<evidence type="ECO:0000256" key="3">
    <source>
        <dbReference type="ARBA" id="ARBA00022801"/>
    </source>
</evidence>
<keyword evidence="4 6" id="KW-0326">Glycosidase</keyword>
<sequence>MTKRILSFVWFFIVILLFVFSVQYVKNESSEHNKQEIYSQWQHKYIFKTPQGRYVNTSSRSENGVALSEAQGYGMLISVLNDQDKSSENQFYDLYTYYKHHRVKGTYLMSWRYTNGAKQQKQADLKNNATDGDLYIAYALILASEKWSQHRSVYESTAKQILDDILKYNVNYNNNILTVGNWADGSSKYQNLMRTSDVLPSFFDKFYEFSQNSQWLTIKNKMLDSLYQASLKSNVGLVPDFIQVTNDNKVKSLTYGKNVKLNKHDDDYYYNAFRIPYNLALDKDRSSKENQILIKLMNFFSSLEKISSGYNMSGKPLNKFQSTSISAPLFYAASTSQKWHTLYQKQSFILDYDRLNHNYYDDTLLVLILYSTK</sequence>
<dbReference type="SUPFAM" id="SSF48208">
    <property type="entry name" value="Six-hairpin glycosidases"/>
    <property type="match status" value="1"/>
</dbReference>
<evidence type="ECO:0000256" key="5">
    <source>
        <dbReference type="PROSITE-ProRule" id="PRU10058"/>
    </source>
</evidence>
<keyword evidence="6" id="KW-0624">Polysaccharide degradation</keyword>
<protein>
    <recommendedName>
        <fullName evidence="6">Glucanase</fullName>
        <ecNumber evidence="6">3.2.1.-</ecNumber>
    </recommendedName>
</protein>
<proteinExistence type="inferred from homology"/>
<evidence type="ECO:0000313" key="8">
    <source>
        <dbReference type="Proteomes" id="UP000321296"/>
    </source>
</evidence>
<dbReference type="PRINTS" id="PR00735">
    <property type="entry name" value="GLHYDRLASE8"/>
</dbReference>
<accession>A0A5B8T3X8</accession>
<reference evidence="7 8" key="1">
    <citation type="submission" date="2019-06" db="EMBL/GenBank/DDBJ databases">
        <title>Genome analyses of bacteria isolated from kimchi.</title>
        <authorList>
            <person name="Lee S."/>
            <person name="Ahn S."/>
            <person name="Roh S."/>
        </authorList>
    </citation>
    <scope>NUCLEOTIDE SEQUENCE [LARGE SCALE GENOMIC DNA]</scope>
    <source>
        <strain evidence="7 8">CBA3630</strain>
    </source>
</reference>
<dbReference type="RefSeq" id="WP_147651789.1">
    <property type="nucleotide sequence ID" value="NZ_CP042383.1"/>
</dbReference>
<evidence type="ECO:0000256" key="1">
    <source>
        <dbReference type="ARBA" id="ARBA00009209"/>
    </source>
</evidence>
<dbReference type="Gene3D" id="1.50.10.10">
    <property type="match status" value="1"/>
</dbReference>
<comment type="similarity">
    <text evidence="1 6">Belongs to the glycosyl hydrolase 8 (cellulase D) family.</text>
</comment>
<dbReference type="InterPro" id="IPR008928">
    <property type="entry name" value="6-hairpin_glycosidase_sf"/>
</dbReference>
<dbReference type="GO" id="GO:0000272">
    <property type="term" value="P:polysaccharide catabolic process"/>
    <property type="evidence" value="ECO:0007669"/>
    <property type="project" value="UniProtKB-KW"/>
</dbReference>
<dbReference type="Proteomes" id="UP000321296">
    <property type="component" value="Chromosome"/>
</dbReference>
<name>A0A5B8T3X8_LEUPS</name>
<dbReference type="AlphaFoldDB" id="A0A5B8T3X8"/>